<accession>A0A4Z2CZT2</accession>
<comment type="subcellular location">
    <subcellularLocation>
        <location evidence="1">Cytoplasm</location>
    </subcellularLocation>
</comment>
<dbReference type="GO" id="GO:0005737">
    <property type="term" value="C:cytoplasm"/>
    <property type="evidence" value="ECO:0007669"/>
    <property type="project" value="UniProtKB-SubCell"/>
</dbReference>
<protein>
    <recommendedName>
        <fullName evidence="4">AIMP2 thioredoxin-like domain-containing protein</fullName>
    </recommendedName>
</protein>
<proteinExistence type="predicted"/>
<evidence type="ECO:0000259" key="4">
    <source>
        <dbReference type="Pfam" id="PF18569"/>
    </source>
</evidence>
<evidence type="ECO:0000256" key="1">
    <source>
        <dbReference type="ARBA" id="ARBA00004496"/>
    </source>
</evidence>
<dbReference type="Pfam" id="PF18569">
    <property type="entry name" value="Thioredoxin_16"/>
    <property type="match status" value="1"/>
</dbReference>
<dbReference type="PANTHER" id="PTHR13438">
    <property type="entry name" value="AMINOACYL TRNA SYNTHASE COMPLEX-INTERACTING MULTIFUNCTIONAL PROTEIN"/>
    <property type="match status" value="1"/>
</dbReference>
<evidence type="ECO:0000256" key="2">
    <source>
        <dbReference type="ARBA" id="ARBA00022490"/>
    </source>
</evidence>
<dbReference type="Gene3D" id="1.20.1050.130">
    <property type="match status" value="1"/>
</dbReference>
<evidence type="ECO:0000313" key="5">
    <source>
        <dbReference type="EMBL" id="TNN09762.1"/>
    </source>
</evidence>
<evidence type="ECO:0000256" key="3">
    <source>
        <dbReference type="ARBA" id="ARBA00022917"/>
    </source>
</evidence>
<reference evidence="5 6" key="1">
    <citation type="submission" date="2019-03" db="EMBL/GenBank/DDBJ databases">
        <title>An improved genome assembly of the fluke Schistosoma japonicum.</title>
        <authorList>
            <person name="Hu W."/>
            <person name="Luo F."/>
            <person name="Yin M."/>
            <person name="Mo X."/>
            <person name="Sun C."/>
            <person name="Wu Q."/>
            <person name="Zhu B."/>
            <person name="Xiang M."/>
            <person name="Wang J."/>
            <person name="Wang Y."/>
            <person name="Zhang T."/>
            <person name="Xu B."/>
            <person name="Zheng H."/>
            <person name="Feng Z."/>
        </authorList>
    </citation>
    <scope>NUCLEOTIDE SEQUENCE [LARGE SCALE GENOMIC DNA]</scope>
    <source>
        <strain evidence="5">HuSjv2</strain>
        <tissue evidence="5">Worms</tissue>
    </source>
</reference>
<keyword evidence="2" id="KW-0963">Cytoplasm</keyword>
<dbReference type="GO" id="GO:0006412">
    <property type="term" value="P:translation"/>
    <property type="evidence" value="ECO:0007669"/>
    <property type="project" value="UniProtKB-KW"/>
</dbReference>
<evidence type="ECO:0000313" key="6">
    <source>
        <dbReference type="Proteomes" id="UP000311919"/>
    </source>
</evidence>
<name>A0A4Z2CZT2_SCHJA</name>
<dbReference type="OrthoDB" id="6239055at2759"/>
<keyword evidence="6" id="KW-1185">Reference proteome</keyword>
<dbReference type="InterPro" id="IPR041503">
    <property type="entry name" value="AIMP2_thioredoxin"/>
</dbReference>
<dbReference type="AlphaFoldDB" id="A0A4Z2CZT2"/>
<dbReference type="EMBL" id="SKCS01000391">
    <property type="protein sequence ID" value="TNN09762.1"/>
    <property type="molecule type" value="Genomic_DNA"/>
</dbReference>
<dbReference type="InterPro" id="IPR042360">
    <property type="entry name" value="AIMP2"/>
</dbReference>
<dbReference type="Proteomes" id="UP000311919">
    <property type="component" value="Unassembled WGS sequence"/>
</dbReference>
<dbReference type="PANTHER" id="PTHR13438:SF2">
    <property type="entry name" value="AMINOACYL TRNA SYNTHASE COMPLEX-INTERACTING MULTIFUNCTIONAL PROTEIN 2"/>
    <property type="match status" value="1"/>
</dbReference>
<organism evidence="5 6">
    <name type="scientific">Schistosoma japonicum</name>
    <name type="common">Blood fluke</name>
    <dbReference type="NCBI Taxonomy" id="6182"/>
    <lineage>
        <taxon>Eukaryota</taxon>
        <taxon>Metazoa</taxon>
        <taxon>Spiralia</taxon>
        <taxon>Lophotrochozoa</taxon>
        <taxon>Platyhelminthes</taxon>
        <taxon>Trematoda</taxon>
        <taxon>Digenea</taxon>
        <taxon>Strigeidida</taxon>
        <taxon>Schistosomatoidea</taxon>
        <taxon>Schistosomatidae</taxon>
        <taxon>Schistosoma</taxon>
    </lineage>
</organism>
<comment type="caution">
    <text evidence="5">The sequence shown here is derived from an EMBL/GenBank/DDBJ whole genome shotgun (WGS) entry which is preliminary data.</text>
</comment>
<gene>
    <name evidence="5" type="ORF">EWB00_006085</name>
</gene>
<dbReference type="GO" id="GO:0017101">
    <property type="term" value="C:aminoacyl-tRNA synthetase multienzyme complex"/>
    <property type="evidence" value="ECO:0007669"/>
    <property type="project" value="InterPro"/>
</dbReference>
<keyword evidence="3" id="KW-0648">Protein biosynthesis</keyword>
<feature type="domain" description="AIMP2 thioredoxin-like" evidence="4">
    <location>
        <begin position="178"/>
        <end position="258"/>
    </location>
</feature>
<sequence length="388" mass="44355">MYQLNRLIPESINFVHTDTMYKLESFYHPGEKKESFGTKIPTESSCNELNERDKSLLKEIRQLDNSISFLLKLFKSYNSKSDPNNNNAENGSNYDSFVTELHQFSYHISNLINHYKTNPVESIHHDNIYKELSVVDLELEEILNMFKGYSHQNAIGTTTTTVTHLDSPSVVTKEPVTLIIQCNPNNPPLSVLLFCHLLLNDQQKITICSFLHSTVNELPLSLKKLIEILLVDLNGSSDNADKHQWKQDTKLCLHFIWNSSCPDCSVSSLDKSITPTQLYGECMLIQLIVKTLEPYNFEQLSSLIITIDSCLLLPRLSLLNAQNVEHKSLNTLNNHPYFTKLDRELPSIVDCFLFICIKTLNLSGALPANLKVWSHFCSKWKSFKLLSL</sequence>